<sequence length="200" mass="23037">MKRIGEIGEQRLQKNSTIFLNENDPFDLNNWTSATNLVLNIDIDIDFYKKAASKNLAPYCNLLQLCGAYYFNLIIPTNFDVPNTALKRDNIVNKLCRYVDVNVNNVSHSNVGLERFYDLFFNIRGELIGTCRFLLAATCSHFERACCDGTLKSKLSGHVVLPRINDIHPSTFRVFLKYLYGKDQTWRRNETYPKLVLGEL</sequence>
<dbReference type="AlphaFoldDB" id="A0A397UMS1"/>
<evidence type="ECO:0000313" key="3">
    <source>
        <dbReference type="Proteomes" id="UP000266673"/>
    </source>
</evidence>
<proteinExistence type="predicted"/>
<gene>
    <name evidence="2" type="ORF">C2G38_2207057</name>
</gene>
<feature type="domain" description="BTB" evidence="1">
    <location>
        <begin position="117"/>
        <end position="180"/>
    </location>
</feature>
<protein>
    <recommendedName>
        <fullName evidence="1">BTB domain-containing protein</fullName>
    </recommendedName>
</protein>
<dbReference type="OrthoDB" id="6359816at2759"/>
<reference evidence="2 3" key="1">
    <citation type="submission" date="2018-06" db="EMBL/GenBank/DDBJ databases">
        <title>Comparative genomics reveals the genomic features of Rhizophagus irregularis, R. cerebriforme, R. diaphanum and Gigaspora rosea, and their symbiotic lifestyle signature.</title>
        <authorList>
            <person name="Morin E."/>
            <person name="San Clemente H."/>
            <person name="Chen E.C.H."/>
            <person name="De La Providencia I."/>
            <person name="Hainaut M."/>
            <person name="Kuo A."/>
            <person name="Kohler A."/>
            <person name="Murat C."/>
            <person name="Tang N."/>
            <person name="Roy S."/>
            <person name="Loubradou J."/>
            <person name="Henrissat B."/>
            <person name="Grigoriev I.V."/>
            <person name="Corradi N."/>
            <person name="Roux C."/>
            <person name="Martin F.M."/>
        </authorList>
    </citation>
    <scope>NUCLEOTIDE SEQUENCE [LARGE SCALE GENOMIC DNA]</scope>
    <source>
        <strain evidence="2 3">DAOM 194757</strain>
    </source>
</reference>
<dbReference type="InterPro" id="IPR011333">
    <property type="entry name" value="SKP1/BTB/POZ_sf"/>
</dbReference>
<dbReference type="Gene3D" id="3.30.710.10">
    <property type="entry name" value="Potassium Channel Kv1.1, Chain A"/>
    <property type="match status" value="1"/>
</dbReference>
<dbReference type="STRING" id="44941.A0A397UMS1"/>
<name>A0A397UMS1_9GLOM</name>
<dbReference type="SUPFAM" id="SSF54695">
    <property type="entry name" value="POZ domain"/>
    <property type="match status" value="1"/>
</dbReference>
<keyword evidence="3" id="KW-1185">Reference proteome</keyword>
<evidence type="ECO:0000313" key="2">
    <source>
        <dbReference type="EMBL" id="RIB10089.1"/>
    </source>
</evidence>
<dbReference type="PROSITE" id="PS50097">
    <property type="entry name" value="BTB"/>
    <property type="match status" value="1"/>
</dbReference>
<dbReference type="CDD" id="cd18186">
    <property type="entry name" value="BTB_POZ_ZBTB_KLHL-like"/>
    <property type="match status" value="1"/>
</dbReference>
<dbReference type="InterPro" id="IPR000210">
    <property type="entry name" value="BTB/POZ_dom"/>
</dbReference>
<comment type="caution">
    <text evidence="2">The sequence shown here is derived from an EMBL/GenBank/DDBJ whole genome shotgun (WGS) entry which is preliminary data.</text>
</comment>
<dbReference type="Proteomes" id="UP000266673">
    <property type="component" value="Unassembled WGS sequence"/>
</dbReference>
<dbReference type="EMBL" id="QKWP01001292">
    <property type="protein sequence ID" value="RIB10089.1"/>
    <property type="molecule type" value="Genomic_DNA"/>
</dbReference>
<organism evidence="2 3">
    <name type="scientific">Gigaspora rosea</name>
    <dbReference type="NCBI Taxonomy" id="44941"/>
    <lineage>
        <taxon>Eukaryota</taxon>
        <taxon>Fungi</taxon>
        <taxon>Fungi incertae sedis</taxon>
        <taxon>Mucoromycota</taxon>
        <taxon>Glomeromycotina</taxon>
        <taxon>Glomeromycetes</taxon>
        <taxon>Diversisporales</taxon>
        <taxon>Gigasporaceae</taxon>
        <taxon>Gigaspora</taxon>
    </lineage>
</organism>
<evidence type="ECO:0000259" key="1">
    <source>
        <dbReference type="PROSITE" id="PS50097"/>
    </source>
</evidence>
<accession>A0A397UMS1</accession>